<evidence type="ECO:0000256" key="1">
    <source>
        <dbReference type="SAM" id="SignalP"/>
    </source>
</evidence>
<dbReference type="EMBL" id="RPFW01000003">
    <property type="protein sequence ID" value="TVZ04226.1"/>
    <property type="molecule type" value="Genomic_DNA"/>
</dbReference>
<comment type="caution">
    <text evidence="2">The sequence shown here is derived from an EMBL/GenBank/DDBJ whole genome shotgun (WGS) entry which is preliminary data.</text>
</comment>
<sequence length="197" mass="21040">MTRRTTATIAACSALALGLTGYGLSAASAAPRYTGTFTFKLIASPGIAKCLPKARGQAWITPHSLNDTMKVQLWGMPANAQFDLFVIQTPNKPFGVSWYQSDINVNKSGTGVATVQGIFDKETFSVSPGGTVTFKPTHQFHLGVWFNDPKLPFKLGCEPAAKSPIVTPFNGEQHAGIQVVNTANFPANKGPLSKVTR</sequence>
<evidence type="ECO:0000313" key="2">
    <source>
        <dbReference type="EMBL" id="TVZ04226.1"/>
    </source>
</evidence>
<evidence type="ECO:0000313" key="3">
    <source>
        <dbReference type="Proteomes" id="UP000460272"/>
    </source>
</evidence>
<keyword evidence="1" id="KW-0732">Signal</keyword>
<accession>A0A6P2C169</accession>
<proteinExistence type="predicted"/>
<feature type="signal peptide" evidence="1">
    <location>
        <begin position="1"/>
        <end position="29"/>
    </location>
</feature>
<name>A0A6P2C169_9ACTN</name>
<protein>
    <submittedName>
        <fullName evidence="2">Uncharacterized protein</fullName>
    </submittedName>
</protein>
<dbReference type="OrthoDB" id="111717at2"/>
<feature type="chain" id="PRO_5026944425" evidence="1">
    <location>
        <begin position="30"/>
        <end position="197"/>
    </location>
</feature>
<reference evidence="2 3" key="1">
    <citation type="submission" date="2018-11" db="EMBL/GenBank/DDBJ databases">
        <title>Trebonia kvetii gen.nov., sp.nov., a novel acidophilic actinobacterium, and proposal of the new actinobacterial family Treboniaceae fam. nov.</title>
        <authorList>
            <person name="Rapoport D."/>
            <person name="Sagova-Mareckova M."/>
            <person name="Sedlacek I."/>
            <person name="Provaznik J."/>
            <person name="Kralova S."/>
            <person name="Pavlinic D."/>
            <person name="Benes V."/>
            <person name="Kopecky J."/>
        </authorList>
    </citation>
    <scope>NUCLEOTIDE SEQUENCE [LARGE SCALE GENOMIC DNA]</scope>
    <source>
        <strain evidence="2 3">15Tr583</strain>
    </source>
</reference>
<dbReference type="AlphaFoldDB" id="A0A6P2C169"/>
<dbReference type="RefSeq" id="WP_145854095.1">
    <property type="nucleotide sequence ID" value="NZ_RPFW01000003.1"/>
</dbReference>
<organism evidence="2 3">
    <name type="scientific">Trebonia kvetii</name>
    <dbReference type="NCBI Taxonomy" id="2480626"/>
    <lineage>
        <taxon>Bacteria</taxon>
        <taxon>Bacillati</taxon>
        <taxon>Actinomycetota</taxon>
        <taxon>Actinomycetes</taxon>
        <taxon>Streptosporangiales</taxon>
        <taxon>Treboniaceae</taxon>
        <taxon>Trebonia</taxon>
    </lineage>
</organism>
<dbReference type="Proteomes" id="UP000460272">
    <property type="component" value="Unassembled WGS sequence"/>
</dbReference>
<keyword evidence="3" id="KW-1185">Reference proteome</keyword>
<gene>
    <name evidence="2" type="ORF">EAS64_17710</name>
</gene>